<evidence type="ECO:0000313" key="2">
    <source>
        <dbReference type="Proteomes" id="UP000318833"/>
    </source>
</evidence>
<accession>A0A554VRQ1</accession>
<comment type="caution">
    <text evidence="1">The sequence shown here is derived from an EMBL/GenBank/DDBJ whole genome shotgun (WGS) entry which is preliminary data.</text>
</comment>
<sequence length="140" mass="15069">MKTILKVFIVAFIATSCSSDDDTGTAFELSKANLTGTWTQTKVTGSNGIENPVSCDGTTATLRFFEQGNAIGQVVDPSTPCSINEIDFKSYSIDANSITLLGAEPPTDPERVKFNVLEFSANNLVIEGVENDDTTQTYSR</sequence>
<proteinExistence type="predicted"/>
<dbReference type="Proteomes" id="UP000318833">
    <property type="component" value="Unassembled WGS sequence"/>
</dbReference>
<evidence type="ECO:0008006" key="3">
    <source>
        <dbReference type="Google" id="ProtNLM"/>
    </source>
</evidence>
<gene>
    <name evidence="1" type="ORF">FOF46_01490</name>
</gene>
<dbReference type="EMBL" id="VLNR01000002">
    <property type="protein sequence ID" value="TSE11330.1"/>
    <property type="molecule type" value="Genomic_DNA"/>
</dbReference>
<dbReference type="RefSeq" id="WP_143915254.1">
    <property type="nucleotide sequence ID" value="NZ_CANMXV010000003.1"/>
</dbReference>
<evidence type="ECO:0000313" key="1">
    <source>
        <dbReference type="EMBL" id="TSE11330.1"/>
    </source>
</evidence>
<protein>
    <recommendedName>
        <fullName evidence="3">Lipocalin family protein</fullName>
    </recommendedName>
</protein>
<keyword evidence="2" id="KW-1185">Reference proteome</keyword>
<dbReference type="AlphaFoldDB" id="A0A554VRQ1"/>
<reference evidence="1 2" key="1">
    <citation type="submission" date="2019-07" db="EMBL/GenBank/DDBJ databases">
        <title>The draft genome sequence of Aquimarina algiphila M91.</title>
        <authorList>
            <person name="Meng X."/>
        </authorList>
    </citation>
    <scope>NUCLEOTIDE SEQUENCE [LARGE SCALE GENOMIC DNA]</scope>
    <source>
        <strain evidence="1 2">M91</strain>
    </source>
</reference>
<organism evidence="1 2">
    <name type="scientific">Aquimarina algiphila</name>
    <dbReference type="NCBI Taxonomy" id="2047982"/>
    <lineage>
        <taxon>Bacteria</taxon>
        <taxon>Pseudomonadati</taxon>
        <taxon>Bacteroidota</taxon>
        <taxon>Flavobacteriia</taxon>
        <taxon>Flavobacteriales</taxon>
        <taxon>Flavobacteriaceae</taxon>
        <taxon>Aquimarina</taxon>
    </lineage>
</organism>
<dbReference type="PROSITE" id="PS51257">
    <property type="entry name" value="PROKAR_LIPOPROTEIN"/>
    <property type="match status" value="1"/>
</dbReference>
<name>A0A554VRQ1_9FLAO</name>